<dbReference type="OrthoDB" id="10028886at2759"/>
<accession>A0A9W4UR06</accession>
<comment type="caution">
    <text evidence="1">The sequence shown here is derived from an EMBL/GenBank/DDBJ whole genome shotgun (WGS) entry which is preliminary data.</text>
</comment>
<sequence length="563" mass="63769">MNLAVLASSMLSDIHNYPNFTMAPALPDDVLHLLCEHLAEQEQFDTLFNCACSSRTLGVPALTHMYRAHHKAPVRGGEEDEGFATNLLMVQKWSILWRSIIASSLDATLFPYCRYIRTLDFRDLENLLEDDNFKSKISKQFFTGPLETFYKADTFRNSKGRKYERMNIKAIVEAIGEVVTQQAHMLQMISGQLTSPALIRWIPHLPRLQALEPWDGSALEEALVPEYIRQHCPSFNSLMIYTWIGQDRDQKFSQFISAMRPNSLRNVSTFCDVGAAAETFLALNAHSSTLKELRICISDDSISHISLLAGCTALEVLRIEDTQGHIVLEETQNDVYLETIEWLRKCENLHSLSLSRFLSAATLVTPLLLEHKIRLRSLEINSYVLKDSREFHQALSHQRDSLEKLSLKGDTDGMFRDDVDIIVDSLKQLKHMTVLKLDLPEMFREEHLIQIIAHLGKLKELSISALELNDRVLEHVGNLGGLRLVTLAGISKFTDDGLFGFVSRLGPGNKSIQVMIDMADPDTMLREEQVAVLREFLAEKVGGTLEYIPLRDPNVPEFEGDSD</sequence>
<dbReference type="Gene3D" id="3.80.10.10">
    <property type="entry name" value="Ribonuclease Inhibitor"/>
    <property type="match status" value="1"/>
</dbReference>
<dbReference type="AlphaFoldDB" id="A0A9W4UR06"/>
<gene>
    <name evidence="1" type="ORF">PDIGIT_LOCUS13429</name>
</gene>
<dbReference type="InterPro" id="IPR032675">
    <property type="entry name" value="LRR_dom_sf"/>
</dbReference>
<keyword evidence="2" id="KW-1185">Reference proteome</keyword>
<evidence type="ECO:0000313" key="2">
    <source>
        <dbReference type="Proteomes" id="UP001152607"/>
    </source>
</evidence>
<evidence type="ECO:0000313" key="1">
    <source>
        <dbReference type="EMBL" id="CAI6340254.1"/>
    </source>
</evidence>
<protein>
    <submittedName>
        <fullName evidence="1">Uncharacterized protein</fullName>
    </submittedName>
</protein>
<name>A0A9W4UR06_9PLEO</name>
<dbReference type="EMBL" id="CAOQHR010000010">
    <property type="protein sequence ID" value="CAI6340254.1"/>
    <property type="molecule type" value="Genomic_DNA"/>
</dbReference>
<dbReference type="SUPFAM" id="SSF52047">
    <property type="entry name" value="RNI-like"/>
    <property type="match status" value="1"/>
</dbReference>
<dbReference type="Proteomes" id="UP001152607">
    <property type="component" value="Unassembled WGS sequence"/>
</dbReference>
<proteinExistence type="predicted"/>
<organism evidence="1 2">
    <name type="scientific">Periconia digitata</name>
    <dbReference type="NCBI Taxonomy" id="1303443"/>
    <lineage>
        <taxon>Eukaryota</taxon>
        <taxon>Fungi</taxon>
        <taxon>Dikarya</taxon>
        <taxon>Ascomycota</taxon>
        <taxon>Pezizomycotina</taxon>
        <taxon>Dothideomycetes</taxon>
        <taxon>Pleosporomycetidae</taxon>
        <taxon>Pleosporales</taxon>
        <taxon>Massarineae</taxon>
        <taxon>Periconiaceae</taxon>
        <taxon>Periconia</taxon>
    </lineage>
</organism>
<reference evidence="1" key="1">
    <citation type="submission" date="2023-01" db="EMBL/GenBank/DDBJ databases">
        <authorList>
            <person name="Van Ghelder C."/>
            <person name="Rancurel C."/>
        </authorList>
    </citation>
    <scope>NUCLEOTIDE SEQUENCE</scope>
    <source>
        <strain evidence="1">CNCM I-4278</strain>
    </source>
</reference>